<reference evidence="1 2" key="1">
    <citation type="submission" date="2018-12" db="EMBL/GenBank/DDBJ databases">
        <authorList>
            <consortium name="Pathogen Informatics"/>
        </authorList>
    </citation>
    <scope>NUCLEOTIDE SEQUENCE [LARGE SCALE GENOMIC DNA]</scope>
    <source>
        <strain evidence="1 2">NCTC13193</strain>
    </source>
</reference>
<gene>
    <name evidence="1" type="ORF">NCTC13193_02446</name>
</gene>
<accession>A0A448SM83</accession>
<name>A0A448SM83_SERFO</name>
<dbReference type="AlphaFoldDB" id="A0A448SM83"/>
<protein>
    <submittedName>
        <fullName evidence="1">Uncharacterized protein</fullName>
    </submittedName>
</protein>
<organism evidence="1 2">
    <name type="scientific">Serratia fonticola</name>
    <dbReference type="NCBI Taxonomy" id="47917"/>
    <lineage>
        <taxon>Bacteria</taxon>
        <taxon>Pseudomonadati</taxon>
        <taxon>Pseudomonadota</taxon>
        <taxon>Gammaproteobacteria</taxon>
        <taxon>Enterobacterales</taxon>
        <taxon>Yersiniaceae</taxon>
        <taxon>Serratia</taxon>
    </lineage>
</organism>
<dbReference type="Proteomes" id="UP000270487">
    <property type="component" value="Chromosome"/>
</dbReference>
<evidence type="ECO:0000313" key="2">
    <source>
        <dbReference type="Proteomes" id="UP000270487"/>
    </source>
</evidence>
<proteinExistence type="predicted"/>
<dbReference type="EMBL" id="LR134492">
    <property type="protein sequence ID" value="VEI68807.1"/>
    <property type="molecule type" value="Genomic_DNA"/>
</dbReference>
<evidence type="ECO:0000313" key="1">
    <source>
        <dbReference type="EMBL" id="VEI68807.1"/>
    </source>
</evidence>
<sequence>MSKNQQKKMIGVGVNQLPADYPFGDLLEESISAYARCIGKNPP</sequence>
<dbReference type="RefSeq" id="WP_261466458.1">
    <property type="nucleotide sequence ID" value="NZ_CAMKSK010000003.1"/>
</dbReference>